<dbReference type="AlphaFoldDB" id="A0AB34KU73"/>
<dbReference type="InterPro" id="IPR005031">
    <property type="entry name" value="COQ10_START"/>
</dbReference>
<reference evidence="6 7" key="1">
    <citation type="journal article" date="2020" name="Microbiol. Resour. Announc.">
        <title>Draft Genome Sequence of a Cladosporium Species Isolated from the Mesophotic Ascidian Didemnum maculosum.</title>
        <authorList>
            <person name="Gioti A."/>
            <person name="Siaperas R."/>
            <person name="Nikolaivits E."/>
            <person name="Le Goff G."/>
            <person name="Ouazzani J."/>
            <person name="Kotoulas G."/>
            <person name="Topakas E."/>
        </authorList>
    </citation>
    <scope>NUCLEOTIDE SEQUENCE [LARGE SCALE GENOMIC DNA]</scope>
    <source>
        <strain evidence="6 7">TM138-S3</strain>
    </source>
</reference>
<dbReference type="RefSeq" id="XP_069231612.1">
    <property type="nucleotide sequence ID" value="XM_069371417.1"/>
</dbReference>
<evidence type="ECO:0000313" key="7">
    <source>
        <dbReference type="Proteomes" id="UP000803884"/>
    </source>
</evidence>
<evidence type="ECO:0000313" key="6">
    <source>
        <dbReference type="EMBL" id="KAL1588507.1"/>
    </source>
</evidence>
<dbReference type="InterPro" id="IPR044996">
    <property type="entry name" value="COQ10-like"/>
</dbReference>
<dbReference type="Proteomes" id="UP000803884">
    <property type="component" value="Unassembled WGS sequence"/>
</dbReference>
<feature type="domain" description="Coenzyme Q-binding protein COQ10 START" evidence="5">
    <location>
        <begin position="50"/>
        <end position="210"/>
    </location>
</feature>
<evidence type="ECO:0000256" key="3">
    <source>
        <dbReference type="ARBA" id="ARBA00024947"/>
    </source>
</evidence>
<organism evidence="6 7">
    <name type="scientific">Cladosporium halotolerans</name>
    <dbReference type="NCBI Taxonomy" id="1052096"/>
    <lineage>
        <taxon>Eukaryota</taxon>
        <taxon>Fungi</taxon>
        <taxon>Dikarya</taxon>
        <taxon>Ascomycota</taxon>
        <taxon>Pezizomycotina</taxon>
        <taxon>Dothideomycetes</taxon>
        <taxon>Dothideomycetidae</taxon>
        <taxon>Cladosporiales</taxon>
        <taxon>Cladosporiaceae</taxon>
        <taxon>Cladosporium</taxon>
    </lineage>
</organism>
<sequence length="220" mass="24463">MATKTLRPFLNTFRPLIQRPNPHHHQQTRTFLSNFLPNPGPQTISASRTLPYPARVIYQTISDVASYSAFIPYCRSSRVTKTSAPTAADGKRYPEEAELQIGFNGGLSEAFWSRVYCAPERVVEAVAGQSETALSDEEVAHHSARGPVEGDPTRDERVLKRLATRWSLEPRGESTEVSLKVEFEFAEPRLASVSAVMAPMVADKMIEAFEARVKDVAEGR</sequence>
<gene>
    <name evidence="6" type="ORF">WHR41_02811</name>
</gene>
<dbReference type="Gene3D" id="3.30.530.20">
    <property type="match status" value="1"/>
</dbReference>
<protein>
    <recommendedName>
        <fullName evidence="5">Coenzyme Q-binding protein COQ10 START domain-containing protein</fullName>
    </recommendedName>
</protein>
<dbReference type="CDD" id="cd07813">
    <property type="entry name" value="COQ10p_like"/>
    <property type="match status" value="1"/>
</dbReference>
<dbReference type="EMBL" id="JAAQHG020000007">
    <property type="protein sequence ID" value="KAL1588507.1"/>
    <property type="molecule type" value="Genomic_DNA"/>
</dbReference>
<dbReference type="PANTHER" id="PTHR12901:SF10">
    <property type="entry name" value="COENZYME Q-BINDING PROTEIN COQ10, MITOCHONDRIAL"/>
    <property type="match status" value="1"/>
</dbReference>
<dbReference type="InterPro" id="IPR023393">
    <property type="entry name" value="START-like_dom_sf"/>
</dbReference>
<dbReference type="SUPFAM" id="SSF55961">
    <property type="entry name" value="Bet v1-like"/>
    <property type="match status" value="1"/>
</dbReference>
<accession>A0AB34KU73</accession>
<dbReference type="GO" id="GO:0045333">
    <property type="term" value="P:cellular respiration"/>
    <property type="evidence" value="ECO:0007669"/>
    <property type="project" value="InterPro"/>
</dbReference>
<comment type="caution">
    <text evidence="6">The sequence shown here is derived from an EMBL/GenBank/DDBJ whole genome shotgun (WGS) entry which is preliminary data.</text>
</comment>
<dbReference type="GO" id="GO:0005739">
    <property type="term" value="C:mitochondrion"/>
    <property type="evidence" value="ECO:0007669"/>
    <property type="project" value="TreeGrafter"/>
</dbReference>
<proteinExistence type="inferred from homology"/>
<evidence type="ECO:0000256" key="4">
    <source>
        <dbReference type="SAM" id="MobiDB-lite"/>
    </source>
</evidence>
<dbReference type="Pfam" id="PF03364">
    <property type="entry name" value="Polyketide_cyc"/>
    <property type="match status" value="1"/>
</dbReference>
<dbReference type="GeneID" id="96004255"/>
<comment type="function">
    <text evidence="3">Required for the function of coenzyme Q in the respiratory chain. May serve as a chaperone or may be involved in the transport of Q6 from its site of synthesis to the catalytic sites of the respiratory complexes.</text>
</comment>
<keyword evidence="7" id="KW-1185">Reference proteome</keyword>
<comment type="subunit">
    <text evidence="2">Interacts with coenzyme Q.</text>
</comment>
<feature type="region of interest" description="Disordered" evidence="4">
    <location>
        <begin position="133"/>
        <end position="154"/>
    </location>
</feature>
<evidence type="ECO:0000259" key="5">
    <source>
        <dbReference type="Pfam" id="PF03364"/>
    </source>
</evidence>
<dbReference type="GO" id="GO:0048039">
    <property type="term" value="F:ubiquinone binding"/>
    <property type="evidence" value="ECO:0007669"/>
    <property type="project" value="InterPro"/>
</dbReference>
<evidence type="ECO:0000256" key="2">
    <source>
        <dbReference type="ARBA" id="ARBA00011814"/>
    </source>
</evidence>
<dbReference type="PANTHER" id="PTHR12901">
    <property type="entry name" value="SPERM PROTEIN HOMOLOG"/>
    <property type="match status" value="1"/>
</dbReference>
<name>A0AB34KU73_9PEZI</name>
<evidence type="ECO:0000256" key="1">
    <source>
        <dbReference type="ARBA" id="ARBA00006885"/>
    </source>
</evidence>
<comment type="similarity">
    <text evidence="1">Belongs to the COQ10 family.</text>
</comment>